<dbReference type="EMBL" id="JBICBT010001163">
    <property type="protein sequence ID" value="KAL3080382.1"/>
    <property type="molecule type" value="Genomic_DNA"/>
</dbReference>
<feature type="compositionally biased region" description="Acidic residues" evidence="1">
    <location>
        <begin position="346"/>
        <end position="379"/>
    </location>
</feature>
<proteinExistence type="predicted"/>
<keyword evidence="3" id="KW-1185">Reference proteome</keyword>
<dbReference type="AlphaFoldDB" id="A0ABD2IMK9"/>
<feature type="region of interest" description="Disordered" evidence="1">
    <location>
        <begin position="322"/>
        <end position="379"/>
    </location>
</feature>
<dbReference type="Proteomes" id="UP001620626">
    <property type="component" value="Unassembled WGS sequence"/>
</dbReference>
<evidence type="ECO:0000256" key="1">
    <source>
        <dbReference type="SAM" id="MobiDB-lite"/>
    </source>
</evidence>
<gene>
    <name evidence="2" type="ORF">niasHT_032587</name>
</gene>
<evidence type="ECO:0000313" key="3">
    <source>
        <dbReference type="Proteomes" id="UP001620626"/>
    </source>
</evidence>
<evidence type="ECO:0000313" key="2">
    <source>
        <dbReference type="EMBL" id="KAL3080382.1"/>
    </source>
</evidence>
<reference evidence="2 3" key="1">
    <citation type="submission" date="2024-10" db="EMBL/GenBank/DDBJ databases">
        <authorList>
            <person name="Kim D."/>
        </authorList>
    </citation>
    <scope>NUCLEOTIDE SEQUENCE [LARGE SCALE GENOMIC DNA]</scope>
    <source>
        <strain evidence="2">BH-2024</strain>
    </source>
</reference>
<protein>
    <submittedName>
        <fullName evidence="2">Uncharacterized protein</fullName>
    </submittedName>
</protein>
<comment type="caution">
    <text evidence="2">The sequence shown here is derived from an EMBL/GenBank/DDBJ whole genome shotgun (WGS) entry which is preliminary data.</text>
</comment>
<sequence length="379" mass="42974">MSDNPNEAEKQMKNEIFISGDAWLCVFDLLPPRLLGLQIALISDKFDGRVDEHFKTRRRTLDFIRIGHQIGEDGNTETQIVNADGQPLPMPTETEPMPNKVIAFNGIVINYLDRNGMAFLEHFRRLFTTCGTLAIKTNCARLLDFILRNIPSTAGVHANSPSSAVAASDHQPLMLKWLCAPSPRSRDANILPPKMLSLDVDTEWTVTTINQIKAVRIFLMIHQQFVAIRRRPLLFAFSATRALNIDVFYGHWTNGRTGEQLIIERRADDYLLLVRCPISRDSDKWTTWENEAIGWFSDEPLHQLRNRIIVCMRDERSVGDGLLDNDDAAASDPGPSVQQQLQAESVYDDENEMNQDDDNDEEDDDNDSADDNDDDNDDS</sequence>
<organism evidence="2 3">
    <name type="scientific">Heterodera trifolii</name>
    <dbReference type="NCBI Taxonomy" id="157864"/>
    <lineage>
        <taxon>Eukaryota</taxon>
        <taxon>Metazoa</taxon>
        <taxon>Ecdysozoa</taxon>
        <taxon>Nematoda</taxon>
        <taxon>Chromadorea</taxon>
        <taxon>Rhabditida</taxon>
        <taxon>Tylenchina</taxon>
        <taxon>Tylenchomorpha</taxon>
        <taxon>Tylenchoidea</taxon>
        <taxon>Heteroderidae</taxon>
        <taxon>Heteroderinae</taxon>
        <taxon>Heterodera</taxon>
    </lineage>
</organism>
<accession>A0ABD2IMK9</accession>
<name>A0ABD2IMK9_9BILA</name>